<dbReference type="Gene3D" id="3.90.1150.10">
    <property type="entry name" value="Aspartate Aminotransferase, domain 1"/>
    <property type="match status" value="1"/>
</dbReference>
<dbReference type="InterPro" id="IPR015424">
    <property type="entry name" value="PyrdxlP-dep_Trfase"/>
</dbReference>
<evidence type="ECO:0008006" key="3">
    <source>
        <dbReference type="Google" id="ProtNLM"/>
    </source>
</evidence>
<sequence>MYPPCVGGTSDPCYQSCFPSPFLASSSDKFHNTPCLEATTSSTLHPHTQFSNHESLPSLEESYINFTKAYPPFGNTFQVDQIRSQEYHHLNPSNICFDYTGCGLFSYAQEQRSCPTTSIPSSSSTPPPSPLEPPFFVISYKPITFHSQILSGGQESELESKIRKRIMAFMNISEADYTMVFIANEASAFKLVANCFQFQSDGELLTVYDHKNEAVDVMIETCKEQGVDVLSAEFTWPNLRIRGRKLKKMIMSKRGKRKRGLFVFPLHSKVTGTSYSYIWMSMAQENGWHVLLDARALGPKEMDTLGLTMFKPDFMVCSFYKVFGENPSGLGCLFIKKSIISTLKKTTNPTSIGIVSLFPAFRQPQLQEEFVMINEETELQDENSPPHETEGVLSSEIVELNTSFESTQSRERLRAVPVSGSGRLEIECRGLDHADSVGLIVISCRARCLINWLVNALMSLQHPHPQIGLSLIRLYGPKINSHRGPVLAFNVFDWKGEKVDPTIVQKLAGRNNISLSGAVLQNIRFSDSSEEERQRALESGVHRVNGLGQSCKTRNHDFGITVVTAALGFLTNFEDVYRLWAFLSRFLDADFVDKERWPYMALNQTTIDI</sequence>
<evidence type="ECO:0000313" key="1">
    <source>
        <dbReference type="EMBL" id="KAK7307830.1"/>
    </source>
</evidence>
<keyword evidence="2" id="KW-1185">Reference proteome</keyword>
<dbReference type="EMBL" id="JAYMYQ010000010">
    <property type="protein sequence ID" value="KAK7307830.1"/>
    <property type="molecule type" value="Genomic_DNA"/>
</dbReference>
<organism evidence="1 2">
    <name type="scientific">Canavalia gladiata</name>
    <name type="common">Sword bean</name>
    <name type="synonym">Dolichos gladiatus</name>
    <dbReference type="NCBI Taxonomy" id="3824"/>
    <lineage>
        <taxon>Eukaryota</taxon>
        <taxon>Viridiplantae</taxon>
        <taxon>Streptophyta</taxon>
        <taxon>Embryophyta</taxon>
        <taxon>Tracheophyta</taxon>
        <taxon>Spermatophyta</taxon>
        <taxon>Magnoliopsida</taxon>
        <taxon>eudicotyledons</taxon>
        <taxon>Gunneridae</taxon>
        <taxon>Pentapetalae</taxon>
        <taxon>rosids</taxon>
        <taxon>fabids</taxon>
        <taxon>Fabales</taxon>
        <taxon>Fabaceae</taxon>
        <taxon>Papilionoideae</taxon>
        <taxon>50 kb inversion clade</taxon>
        <taxon>NPAAA clade</taxon>
        <taxon>indigoferoid/millettioid clade</taxon>
        <taxon>Phaseoleae</taxon>
        <taxon>Canavalia</taxon>
    </lineage>
</organism>
<dbReference type="PANTHER" id="PTHR14237">
    <property type="entry name" value="MOLYBDOPTERIN COFACTOR SULFURASE MOSC"/>
    <property type="match status" value="1"/>
</dbReference>
<dbReference type="InterPro" id="IPR015421">
    <property type="entry name" value="PyrdxlP-dep_Trfase_major"/>
</dbReference>
<gene>
    <name evidence="1" type="ORF">VNO77_41237</name>
</gene>
<dbReference type="Gene3D" id="3.40.640.10">
    <property type="entry name" value="Type I PLP-dependent aspartate aminotransferase-like (Major domain)"/>
    <property type="match status" value="1"/>
</dbReference>
<evidence type="ECO:0000313" key="2">
    <source>
        <dbReference type="Proteomes" id="UP001367508"/>
    </source>
</evidence>
<dbReference type="Proteomes" id="UP001367508">
    <property type="component" value="Unassembled WGS sequence"/>
</dbReference>
<reference evidence="1 2" key="1">
    <citation type="submission" date="2024-01" db="EMBL/GenBank/DDBJ databases">
        <title>The genomes of 5 underutilized Papilionoideae crops provide insights into root nodulation and disease resistanc.</title>
        <authorList>
            <person name="Jiang F."/>
        </authorList>
    </citation>
    <scope>NUCLEOTIDE SEQUENCE [LARGE SCALE GENOMIC DNA]</scope>
    <source>
        <strain evidence="1">LVBAO_FW01</strain>
        <tissue evidence="1">Leaves</tissue>
    </source>
</reference>
<dbReference type="PANTHER" id="PTHR14237:SF64">
    <property type="entry name" value="MOLYBDENUM COFACTOR SULFURASE-LIKE PROTEIN"/>
    <property type="match status" value="1"/>
</dbReference>
<accession>A0AAN9JYT0</accession>
<protein>
    <recommendedName>
        <fullName evidence="3">Molybdenum cofactor sulfurase</fullName>
    </recommendedName>
</protein>
<dbReference type="SUPFAM" id="SSF53383">
    <property type="entry name" value="PLP-dependent transferases"/>
    <property type="match status" value="1"/>
</dbReference>
<proteinExistence type="predicted"/>
<dbReference type="AlphaFoldDB" id="A0AAN9JYT0"/>
<comment type="caution">
    <text evidence="1">The sequence shown here is derived from an EMBL/GenBank/DDBJ whole genome shotgun (WGS) entry which is preliminary data.</text>
</comment>
<dbReference type="InterPro" id="IPR015422">
    <property type="entry name" value="PyrdxlP-dep_Trfase_small"/>
</dbReference>
<name>A0AAN9JYT0_CANGL</name>